<feature type="transmembrane region" description="Helical" evidence="1">
    <location>
        <begin position="1264"/>
        <end position="1284"/>
    </location>
</feature>
<keyword evidence="1" id="KW-1133">Transmembrane helix</keyword>
<feature type="transmembrane region" description="Helical" evidence="1">
    <location>
        <begin position="1236"/>
        <end position="1255"/>
    </location>
</feature>
<comment type="caution">
    <text evidence="2">The sequence shown here is derived from an EMBL/GenBank/DDBJ whole genome shotgun (WGS) entry which is preliminary data.</text>
</comment>
<dbReference type="Gene3D" id="1.25.40.20">
    <property type="entry name" value="Ankyrin repeat-containing domain"/>
    <property type="match status" value="1"/>
</dbReference>
<feature type="transmembrane region" description="Helical" evidence="1">
    <location>
        <begin position="1001"/>
        <end position="1024"/>
    </location>
</feature>
<dbReference type="SMART" id="SM00248">
    <property type="entry name" value="ANK"/>
    <property type="match status" value="4"/>
</dbReference>
<feature type="transmembrane region" description="Helical" evidence="1">
    <location>
        <begin position="1437"/>
        <end position="1462"/>
    </location>
</feature>
<keyword evidence="1" id="KW-0812">Transmembrane</keyword>
<evidence type="ECO:0000256" key="1">
    <source>
        <dbReference type="SAM" id="Phobius"/>
    </source>
</evidence>
<feature type="transmembrane region" description="Helical" evidence="1">
    <location>
        <begin position="518"/>
        <end position="537"/>
    </location>
</feature>
<feature type="transmembrane region" description="Helical" evidence="1">
    <location>
        <begin position="1573"/>
        <end position="1604"/>
    </location>
</feature>
<feature type="transmembrane region" description="Helical" evidence="1">
    <location>
        <begin position="1290"/>
        <end position="1309"/>
    </location>
</feature>
<dbReference type="InterPro" id="IPR002110">
    <property type="entry name" value="Ankyrin_rpt"/>
</dbReference>
<feature type="transmembrane region" description="Helical" evidence="1">
    <location>
        <begin position="1496"/>
        <end position="1517"/>
    </location>
</feature>
<feature type="transmembrane region" description="Helical" evidence="1">
    <location>
        <begin position="627"/>
        <end position="649"/>
    </location>
</feature>
<keyword evidence="3" id="KW-1185">Reference proteome</keyword>
<dbReference type="InterPro" id="IPR036770">
    <property type="entry name" value="Ankyrin_rpt-contain_sf"/>
</dbReference>
<sequence length="2065" mass="234292">MNQFPPSAEASSSIPGNFSSLSSIPLFHPTPQLLEAVDHANASAVRSLLTPFASGLCVWCDARQNSLLHRAAAFTSPDCLTELLLSQVRFVFSQNVQGETPLHIAARCTRRITSILLLVAKYGAACVLDCNGDTFLHCLLCNESIRHSQLLLLMQALFDRVDVTDQINAVNCRGMTPYDVAFRWHSGSAALLELLLRHGAISGALVLHDMVATLVIMEEEERGVVTQRERASFASMRNEEGAEYARIRQQNRERRKVIQKERRRRCMLLDKEVAMWASLMAREAKSASSIAEQCVARECCAAELQRIGRGFLARGTVHTLLVRRTKLRLVAEKEAEAAATAALAMAADVYVDESQVFGIESDEKLPTLVVLPAPQEVPLRALPEKLLVHIQSIAKMCRARRHYLHARRMTIILQRALRFHQAQVARRRQQATDTLLSAVRRYQFSKECRIFVENLMLMRIKAMLREVTRLVTQLVWRENFCSAFREIIFMQRRRMPPLPEQLSRFRRLQLLTSKFERFALLAQFLVSLFLLIYMGFAPRTSAVQIHNKVDIAILCVELVIVCCLPFSLWRLWDVAVVATALLCAAADYYGGSIVITLFTLKLPFVVRQFAPRHPGTCTYCRSIEYSAVYLLMFLPIAVVGIGSTVRSIALNHLLLTHEGNWCRVFLSLLSTVSPQYTALLLIPKANTNVDTKALWALRAQQSRFVLSDGGVLVRLQIPLPQLIVFRVIMWLYWWSAVIVGTHNAIRHHYDISDETKLKLNKNRFRNEGKEGLFDAHRAATIEALGQQLDGVMWEDDVRAAKEAIEASHYEHTTNTTVHRFVRRVQDTLDSQGGVVLSGQVPQRSPLAKKPTIADASKWDCRNEDPHSRCTYDIGVVGTALGMIERKSRGERFIERQWTGALLRKEMNWVLIGMLVMASVQPNLFAMEAAFSSVFAVELAASLYFLRLEFIFSHYVRLMLRVFCVVIGFIPAGVPFVAFRSLRLVEGLSLLFSVPGMVRWGMVYLVASFFTIWMISYVAALQLLAEAELQVWTPICSSKRKCLAVSLRDLILPTFRAEHINLVSKAPVMAMLVIFTHFCFVPFFLAITLHPLLRLSNFLGRFLRLVVQSLHKDVLDYVKNYLEGASWYTHWSLKTEVSVEVIVRMKIWLSDLRRRRINAVWGSSPRSSVTSNLYTLPNAFSKGYKVETVEAVEEFTALTEIICRGEFASLEENNTHDRLSRNPVIRFLSRVVIRNVYVHYFNFALTFVSIAFLWIADASLDRSNVFIITSCVAHVVSVAVSIVVIPRDSTATMTFASACALLCAVVVVLIPGRRFNNYYCVRFLSVLRLGQLQVFPFHEAKRVVKMYINSAVKIAFPVAVMGGAIYIVELLRAQVFMVRFKPLAWMNINWSSSAEVEALRSNVSYPEFLAAVPRRYISRPNVEETSDLFVAFFTEDAYIFYSIYCFGVLPGICISTCLSYLFWVGNNLRDTNRLLVEMIPLLEDPITMSGMSWHRWLYRYVGNVILLVSLVFGCIFSPTTSATSDDLNFFLGFEVAFTLCGLAEAIMTCFFAVHRCACSSIRWGMCQDDAKKPYVLFGNCLFLLCEVIQLLYYCIAVTLCSTLLVERSDCLISPSEYATVFITTRFVFLLRLLSREILLSLMRNLFSMFSCTAGIVVYFVASASALADVYAAETRTSYTPATWRAAFDAVLRLALTSAIPANFERYWQPFNSTAVASAMQNRSITLMVIEESYTTSRLAFALATLGKAIMASVVGLLIGSLITTVRTVFLEQLPPKSLLLYRTLCGGLKELVRFGMHNHDDMQPHTRCRIQSRKFTRIFTPEGIPSWAVPHLLEELGICRPVRQRRFVYALMRLLEYMPTSEERQGRVREYMHAWDSYRCGGPARVLFCELPVYPFATASQTVPNPCCASSSPTTMRRDCYIAPLRLMQALAIFELGFPADSSVGSKLWLDFFSVVQKMRGATLLQSLWRMFREVKSFESDPSRTLYERALITHLRRAFRKQKLRSNIHFLSFASFEEAIRYERDAFNPNTGHFDVLNRLRGHFTGLSVSPNFWKKARDADSKKTE</sequence>
<feature type="transmembrane region" description="Helical" evidence="1">
    <location>
        <begin position="957"/>
        <end position="981"/>
    </location>
</feature>
<keyword evidence="1" id="KW-0472">Membrane</keyword>
<feature type="transmembrane region" description="Helical" evidence="1">
    <location>
        <begin position="549"/>
        <end position="568"/>
    </location>
</feature>
<protein>
    <submittedName>
        <fullName evidence="2">Ankyrin repeat (3 copies)</fullName>
    </submittedName>
</protein>
<evidence type="ECO:0000313" key="3">
    <source>
        <dbReference type="Proteomes" id="UP001501274"/>
    </source>
</evidence>
<feature type="transmembrane region" description="Helical" evidence="1">
    <location>
        <begin position="1644"/>
        <end position="1666"/>
    </location>
</feature>
<feature type="transmembrane region" description="Helical" evidence="1">
    <location>
        <begin position="1616"/>
        <end position="1632"/>
    </location>
</feature>
<accession>A0AAW3BJI3</accession>
<proteinExistence type="predicted"/>
<organism evidence="2 3">
    <name type="scientific">Leishmania naiffi</name>
    <dbReference type="NCBI Taxonomy" id="5678"/>
    <lineage>
        <taxon>Eukaryota</taxon>
        <taxon>Discoba</taxon>
        <taxon>Euglenozoa</taxon>
        <taxon>Kinetoplastea</taxon>
        <taxon>Metakinetoplastina</taxon>
        <taxon>Trypanosomatida</taxon>
        <taxon>Trypanosomatidae</taxon>
        <taxon>Leishmaniinae</taxon>
        <taxon>Leishmania</taxon>
        <taxon>Leishmania naiffi species complex</taxon>
    </lineage>
</organism>
<feature type="transmembrane region" description="Helical" evidence="1">
    <location>
        <begin position="1067"/>
        <end position="1092"/>
    </location>
</feature>
<gene>
    <name evidence="2" type="ORF">Q4I28_005189</name>
</gene>
<feature type="transmembrane region" description="Helical" evidence="1">
    <location>
        <begin position="1529"/>
        <end position="1552"/>
    </location>
</feature>
<dbReference type="EMBL" id="JBAMZN010000030">
    <property type="protein sequence ID" value="KAL0521831.1"/>
    <property type="molecule type" value="Genomic_DNA"/>
</dbReference>
<feature type="transmembrane region" description="Helical" evidence="1">
    <location>
        <begin position="929"/>
        <end position="945"/>
    </location>
</feature>
<dbReference type="Proteomes" id="UP001501274">
    <property type="component" value="Unassembled WGS sequence"/>
</dbReference>
<feature type="transmembrane region" description="Helical" evidence="1">
    <location>
        <begin position="1350"/>
        <end position="1367"/>
    </location>
</feature>
<dbReference type="SUPFAM" id="SSF48403">
    <property type="entry name" value="Ankyrin repeat"/>
    <property type="match status" value="1"/>
</dbReference>
<reference evidence="2 3" key="1">
    <citation type="submission" date="2024-02" db="EMBL/GenBank/DDBJ databases">
        <title>FIRST GENOME SEQUENCES OF Leishmania (Viannia) shawi, Leishmania (Viannia) lindenbergi AND Leishmania (Viannia) utingensis.</title>
        <authorList>
            <person name="Resadore F."/>
            <person name="Custodio M.G.F."/>
            <person name="Boite M.C."/>
            <person name="Cupolillo E."/>
            <person name="Ferreira G.E.M."/>
        </authorList>
    </citation>
    <scope>NUCLEOTIDE SEQUENCE [LARGE SCALE GENOMIC DNA]</scope>
    <source>
        <strain evidence="2 3">MDAS/BR/1979/M5533</strain>
    </source>
</reference>
<evidence type="ECO:0000313" key="2">
    <source>
        <dbReference type="EMBL" id="KAL0521831.1"/>
    </source>
</evidence>
<feature type="transmembrane region" description="Helical" evidence="1">
    <location>
        <begin position="1747"/>
        <end position="1768"/>
    </location>
</feature>
<feature type="transmembrane region" description="Helical" evidence="1">
    <location>
        <begin position="588"/>
        <end position="606"/>
    </location>
</feature>
<name>A0AAW3BJI3_9TRYP</name>